<accession>A0A4R4EDH1</accession>
<dbReference type="InterPro" id="IPR013022">
    <property type="entry name" value="Xyl_isomerase-like_TIM-brl"/>
</dbReference>
<dbReference type="EMBL" id="SKFG01000010">
    <property type="protein sequence ID" value="TCZ77263.1"/>
    <property type="molecule type" value="Genomic_DNA"/>
</dbReference>
<name>A0A4R4EDH1_9BACL</name>
<reference evidence="2 3" key="1">
    <citation type="submission" date="2019-03" db="EMBL/GenBank/DDBJ databases">
        <authorList>
            <person name="Kim M.K.M."/>
        </authorList>
    </citation>
    <scope>NUCLEOTIDE SEQUENCE [LARGE SCALE GENOMIC DNA]</scope>
    <source>
        <strain evidence="2 3">18JY21-1</strain>
    </source>
</reference>
<dbReference type="InterPro" id="IPR036237">
    <property type="entry name" value="Xyl_isomerase-like_sf"/>
</dbReference>
<evidence type="ECO:0000313" key="3">
    <source>
        <dbReference type="Proteomes" id="UP000295418"/>
    </source>
</evidence>
<feature type="domain" description="Xylose isomerase-like TIM barrel" evidence="1">
    <location>
        <begin position="25"/>
        <end position="275"/>
    </location>
</feature>
<dbReference type="OrthoDB" id="256906at2"/>
<proteinExistence type="predicted"/>
<comment type="caution">
    <text evidence="2">The sequence shown here is derived from an EMBL/GenBank/DDBJ whole genome shotgun (WGS) entry which is preliminary data.</text>
</comment>
<dbReference type="PANTHER" id="PTHR12110:SF41">
    <property type="entry name" value="INOSOSE DEHYDRATASE"/>
    <property type="match status" value="1"/>
</dbReference>
<evidence type="ECO:0000313" key="2">
    <source>
        <dbReference type="EMBL" id="TCZ77263.1"/>
    </source>
</evidence>
<dbReference type="Gene3D" id="3.20.20.150">
    <property type="entry name" value="Divalent-metal-dependent TIM barrel enzymes"/>
    <property type="match status" value="1"/>
</dbReference>
<dbReference type="GO" id="GO:0016853">
    <property type="term" value="F:isomerase activity"/>
    <property type="evidence" value="ECO:0007669"/>
    <property type="project" value="UniProtKB-KW"/>
</dbReference>
<dbReference type="InterPro" id="IPR050312">
    <property type="entry name" value="IolE/XylAMocC-like"/>
</dbReference>
<sequence length="287" mass="32217">MKLGISSYCLYPNLHSQEMSVRQMLEWVKAQGADHVEFTPHGIDFETNPGAVEQIADATRKLGLEVANYAISANFLQSTPDEYRQELARVKKQVELAARLGSSQMRHDVVAWAYKQSSVGQFEGDFEHLVDACGIIADYAASYGITTTIENHGFYITPSDRSLRIVQAVNRPNFKMLLDIGNFLCVDENPVAAVKQCLSVASIIHFKDFYIRRAYEYPGEGWVQTMNGNYIRGAIFGQGDMDVRYIIRIIKESGYKGPISIEFEGFEAAERGTSASFANARRLWDEA</sequence>
<gene>
    <name evidence="2" type="ORF">E0485_11665</name>
</gene>
<organism evidence="2 3">
    <name type="scientific">Paenibacillus albiflavus</name>
    <dbReference type="NCBI Taxonomy" id="2545760"/>
    <lineage>
        <taxon>Bacteria</taxon>
        <taxon>Bacillati</taxon>
        <taxon>Bacillota</taxon>
        <taxon>Bacilli</taxon>
        <taxon>Bacillales</taxon>
        <taxon>Paenibacillaceae</taxon>
        <taxon>Paenibacillus</taxon>
    </lineage>
</organism>
<dbReference type="SUPFAM" id="SSF51658">
    <property type="entry name" value="Xylose isomerase-like"/>
    <property type="match status" value="1"/>
</dbReference>
<dbReference type="PANTHER" id="PTHR12110">
    <property type="entry name" value="HYDROXYPYRUVATE ISOMERASE"/>
    <property type="match status" value="1"/>
</dbReference>
<keyword evidence="2" id="KW-0413">Isomerase</keyword>
<dbReference type="Pfam" id="PF01261">
    <property type="entry name" value="AP_endonuc_2"/>
    <property type="match status" value="1"/>
</dbReference>
<dbReference type="AlphaFoldDB" id="A0A4R4EDH1"/>
<dbReference type="Proteomes" id="UP000295418">
    <property type="component" value="Unassembled WGS sequence"/>
</dbReference>
<keyword evidence="3" id="KW-1185">Reference proteome</keyword>
<protein>
    <submittedName>
        <fullName evidence="2">Sugar phosphate isomerase/epimerase</fullName>
    </submittedName>
</protein>
<evidence type="ECO:0000259" key="1">
    <source>
        <dbReference type="Pfam" id="PF01261"/>
    </source>
</evidence>